<feature type="compositionally biased region" description="Polar residues" evidence="1">
    <location>
        <begin position="185"/>
        <end position="199"/>
    </location>
</feature>
<keyword evidence="3" id="KW-1185">Reference proteome</keyword>
<dbReference type="OrthoDB" id="3243439at2759"/>
<dbReference type="InParanoid" id="A0A409XE33"/>
<dbReference type="AlphaFoldDB" id="A0A409XE33"/>
<proteinExistence type="predicted"/>
<gene>
    <name evidence="2" type="ORF">CVT25_009142</name>
</gene>
<organism evidence="2 3">
    <name type="scientific">Psilocybe cyanescens</name>
    <dbReference type="NCBI Taxonomy" id="93625"/>
    <lineage>
        <taxon>Eukaryota</taxon>
        <taxon>Fungi</taxon>
        <taxon>Dikarya</taxon>
        <taxon>Basidiomycota</taxon>
        <taxon>Agaricomycotina</taxon>
        <taxon>Agaricomycetes</taxon>
        <taxon>Agaricomycetidae</taxon>
        <taxon>Agaricales</taxon>
        <taxon>Agaricineae</taxon>
        <taxon>Strophariaceae</taxon>
        <taxon>Psilocybe</taxon>
    </lineage>
</organism>
<evidence type="ECO:0000313" key="2">
    <source>
        <dbReference type="EMBL" id="PPQ88907.1"/>
    </source>
</evidence>
<evidence type="ECO:0000313" key="3">
    <source>
        <dbReference type="Proteomes" id="UP000283269"/>
    </source>
</evidence>
<reference evidence="2 3" key="1">
    <citation type="journal article" date="2018" name="Evol. Lett.">
        <title>Horizontal gene cluster transfer increased hallucinogenic mushroom diversity.</title>
        <authorList>
            <person name="Reynolds H.T."/>
            <person name="Vijayakumar V."/>
            <person name="Gluck-Thaler E."/>
            <person name="Korotkin H.B."/>
            <person name="Matheny P.B."/>
            <person name="Slot J.C."/>
        </authorList>
    </citation>
    <scope>NUCLEOTIDE SEQUENCE [LARGE SCALE GENOMIC DNA]</scope>
    <source>
        <strain evidence="2 3">2631</strain>
    </source>
</reference>
<comment type="caution">
    <text evidence="2">The sequence shown here is derived from an EMBL/GenBank/DDBJ whole genome shotgun (WGS) entry which is preliminary data.</text>
</comment>
<dbReference type="Proteomes" id="UP000283269">
    <property type="component" value="Unassembled WGS sequence"/>
</dbReference>
<feature type="region of interest" description="Disordered" evidence="1">
    <location>
        <begin position="178"/>
        <end position="199"/>
    </location>
</feature>
<protein>
    <submittedName>
        <fullName evidence="2">Uncharacterized protein</fullName>
    </submittedName>
</protein>
<sequence length="199" mass="23298">MATILATFRRARLYLTGEKEDYDTVMSPEMERKYWKSAAKDRMTLLRSDARFVGRNGRRTSTMPPVILSYTPALPLEKQRKRKKGNHYFISPKTYCKWHRMVFPGAKHPTFAEASKLRDTHDAEELQQIHHISRMLPDDQVFPDSGGIPKPWSPKYQQKWRKWLKSREADTIFFGEESDDASPLSRAQNRFSKSWSKGS</sequence>
<accession>A0A409XE33</accession>
<name>A0A409XE33_PSICY</name>
<dbReference type="EMBL" id="NHYD01001992">
    <property type="protein sequence ID" value="PPQ88907.1"/>
    <property type="molecule type" value="Genomic_DNA"/>
</dbReference>
<evidence type="ECO:0000256" key="1">
    <source>
        <dbReference type="SAM" id="MobiDB-lite"/>
    </source>
</evidence>